<evidence type="ECO:0000313" key="3">
    <source>
        <dbReference type="EMBL" id="GEB97197.1"/>
    </source>
</evidence>
<dbReference type="InterPro" id="IPR007383">
    <property type="entry name" value="DUF445"/>
</dbReference>
<accession>A0A1L7CJI4</accession>
<dbReference type="Pfam" id="PF04286">
    <property type="entry name" value="DUF445"/>
    <property type="match status" value="1"/>
</dbReference>
<keyword evidence="1" id="KW-0472">Membrane</keyword>
<organism evidence="2 4">
    <name type="scientific">Corynebacterium flavescens</name>
    <dbReference type="NCBI Taxonomy" id="28028"/>
    <lineage>
        <taxon>Bacteria</taxon>
        <taxon>Bacillati</taxon>
        <taxon>Actinomycetota</taxon>
        <taxon>Actinomycetes</taxon>
        <taxon>Mycobacteriales</taxon>
        <taxon>Corynebacteriaceae</taxon>
        <taxon>Corynebacterium</taxon>
    </lineage>
</organism>
<keyword evidence="4" id="KW-1185">Reference proteome</keyword>
<dbReference type="EMBL" id="BJNB01000007">
    <property type="protein sequence ID" value="GEB97197.1"/>
    <property type="molecule type" value="Genomic_DNA"/>
</dbReference>
<reference evidence="2 4" key="1">
    <citation type="submission" date="2014-08" db="EMBL/GenBank/DDBJ databases">
        <title>Complete genome sequence of Corynebacterium flavescens OJ8(T)(=DSM 20296(T)), isolated from cheese.</title>
        <authorList>
            <person name="Ruckert C."/>
            <person name="Albersmeier A."/>
            <person name="Winkler A."/>
            <person name="Kalinowski J."/>
        </authorList>
    </citation>
    <scope>NUCLEOTIDE SEQUENCE [LARGE SCALE GENOMIC DNA]</scope>
    <source>
        <strain evidence="2 4">OJ8</strain>
    </source>
</reference>
<evidence type="ECO:0000256" key="1">
    <source>
        <dbReference type="SAM" id="Phobius"/>
    </source>
</evidence>
<dbReference type="GeneID" id="82879426"/>
<sequence>MTESIASRRSVPGPSPEVEAERRRALRRYKFFVTALLLVAAAIFLGCSSWQNQPGGAPVWVGYVRAAAEAGMVGGLADWFAVTAIFRRPLGLPIPHTALIPNKKDQIGESLSGFVGENFLNAELITEKVSQANLPEKAGHWLAQDKNAARVSHELGRLTANAVRALDPKEAEALIQSQLIDRLAEPEWGPPAGRLLSGLIQEGKLEPVVDEVIDWGHRKILTMEDDIVTLIDERMPHWAPRFARSLVGEKVYRELVNWTAEVKADKNHDARNAIRRTLSQLAQDLQQDPEMIARVESLKADVMGSTAMRGAAAALWAAAAQAIIEQSEDPESMLRSKIEQLCLRWGKNIQEDPELRESLDRRLTSAVAFFAENYSGEVTGIISETIKRWDASEASEKIELMVGKDLQFIRLNGTVVGALAGLAIYTGNHLLFGL</sequence>
<protein>
    <submittedName>
        <fullName evidence="2">Membrane protein</fullName>
    </submittedName>
</protein>
<keyword evidence="1" id="KW-1133">Transmembrane helix</keyword>
<dbReference type="PANTHER" id="PTHR38442:SF1">
    <property type="entry name" value="INNER MEMBRANE PROTEIN"/>
    <property type="match status" value="1"/>
</dbReference>
<dbReference type="STRING" id="28028.CFLV_01655"/>
<dbReference type="KEGG" id="cfc:CFLV_01655"/>
<evidence type="ECO:0000313" key="2">
    <source>
        <dbReference type="EMBL" id="APT86024.1"/>
    </source>
</evidence>
<dbReference type="Proteomes" id="UP000185479">
    <property type="component" value="Chromosome"/>
</dbReference>
<evidence type="ECO:0000313" key="4">
    <source>
        <dbReference type="Proteomes" id="UP000185479"/>
    </source>
</evidence>
<gene>
    <name evidence="3" type="ORF">CFL01nite_06920</name>
    <name evidence="2" type="ORF">CFLV_01655</name>
</gene>
<dbReference type="AlphaFoldDB" id="A0A1L7CJI4"/>
<name>A0A1L7CJI4_CORFL</name>
<dbReference type="PANTHER" id="PTHR38442">
    <property type="entry name" value="INNER MEMBRANE PROTEIN-RELATED"/>
    <property type="match status" value="1"/>
</dbReference>
<keyword evidence="1" id="KW-0812">Transmembrane</keyword>
<feature type="transmembrane region" description="Helical" evidence="1">
    <location>
        <begin position="31"/>
        <end position="51"/>
    </location>
</feature>
<proteinExistence type="predicted"/>
<dbReference type="Proteomes" id="UP000315353">
    <property type="component" value="Unassembled WGS sequence"/>
</dbReference>
<dbReference type="EMBL" id="CP009246">
    <property type="protein sequence ID" value="APT86024.1"/>
    <property type="molecule type" value="Genomic_DNA"/>
</dbReference>
<dbReference type="GO" id="GO:0005886">
    <property type="term" value="C:plasma membrane"/>
    <property type="evidence" value="ECO:0007669"/>
    <property type="project" value="TreeGrafter"/>
</dbReference>
<dbReference type="RefSeq" id="WP_075729025.1">
    <property type="nucleotide sequence ID" value="NZ_BJNB01000007.1"/>
</dbReference>
<dbReference type="OrthoDB" id="9769590at2"/>
<evidence type="ECO:0000313" key="5">
    <source>
        <dbReference type="Proteomes" id="UP000315353"/>
    </source>
</evidence>
<reference evidence="3 5" key="2">
    <citation type="submission" date="2019-06" db="EMBL/GenBank/DDBJ databases">
        <title>Whole genome shotgun sequence of Corynebacterium flavescens NBRC 14136.</title>
        <authorList>
            <person name="Hosoyama A."/>
            <person name="Uohara A."/>
            <person name="Ohji S."/>
            <person name="Ichikawa N."/>
        </authorList>
    </citation>
    <scope>NUCLEOTIDE SEQUENCE [LARGE SCALE GENOMIC DNA]</scope>
    <source>
        <strain evidence="3 5">NBRC 14136</strain>
    </source>
</reference>